<accession>A0A816HNA2</accession>
<dbReference type="AlphaFoldDB" id="A0A816HNA2"/>
<dbReference type="GO" id="GO:0005737">
    <property type="term" value="C:cytoplasm"/>
    <property type="evidence" value="ECO:0007669"/>
    <property type="project" value="UniProtKB-ARBA"/>
</dbReference>
<dbReference type="SMART" id="SM00694">
    <property type="entry name" value="DysFC"/>
    <property type="match status" value="2"/>
</dbReference>
<feature type="domain" description="Peroxin/Ferlin" evidence="1">
    <location>
        <begin position="36"/>
        <end position="93"/>
    </location>
</feature>
<comment type="caution">
    <text evidence="3">The sequence shown here is derived from an EMBL/GenBank/DDBJ whole genome shotgun (WGS) entry which is preliminary data.</text>
</comment>
<dbReference type="SMART" id="SM00693">
    <property type="entry name" value="DysFN"/>
    <property type="match status" value="1"/>
</dbReference>
<dbReference type="InterPro" id="IPR010482">
    <property type="entry name" value="TECPR1-like_DysF"/>
</dbReference>
<organism evidence="3 4">
    <name type="scientific">Adineta ricciae</name>
    <name type="common">Rotifer</name>
    <dbReference type="NCBI Taxonomy" id="249248"/>
    <lineage>
        <taxon>Eukaryota</taxon>
        <taxon>Metazoa</taxon>
        <taxon>Spiralia</taxon>
        <taxon>Gnathifera</taxon>
        <taxon>Rotifera</taxon>
        <taxon>Eurotatoria</taxon>
        <taxon>Bdelloidea</taxon>
        <taxon>Adinetida</taxon>
        <taxon>Adinetidae</taxon>
        <taxon>Adineta</taxon>
    </lineage>
</organism>
<protein>
    <recommendedName>
        <fullName evidence="1 2">Peroxin/Ferlin domain-containing protein</fullName>
    </recommendedName>
</protein>
<feature type="domain" description="Peroxin/Ferlin" evidence="2">
    <location>
        <begin position="157"/>
        <end position="190"/>
    </location>
</feature>
<reference evidence="3" key="1">
    <citation type="submission" date="2021-02" db="EMBL/GenBank/DDBJ databases">
        <authorList>
            <person name="Nowell W R."/>
        </authorList>
    </citation>
    <scope>NUCLEOTIDE SEQUENCE</scope>
</reference>
<name>A0A816HNA2_ADIRI</name>
<dbReference type="Proteomes" id="UP000663828">
    <property type="component" value="Unassembled WGS sequence"/>
</dbReference>
<evidence type="ECO:0000313" key="4">
    <source>
        <dbReference type="Proteomes" id="UP000663828"/>
    </source>
</evidence>
<dbReference type="EMBL" id="CAJNOR010017736">
    <property type="protein sequence ID" value="CAF1687712.1"/>
    <property type="molecule type" value="Genomic_DNA"/>
</dbReference>
<dbReference type="InterPro" id="IPR006614">
    <property type="entry name" value="Peroxin/Ferlin"/>
</dbReference>
<evidence type="ECO:0000259" key="2">
    <source>
        <dbReference type="SMART" id="SM00694"/>
    </source>
</evidence>
<gene>
    <name evidence="3" type="ORF">XAT740_LOCUS62525</name>
</gene>
<dbReference type="GO" id="GO:0098588">
    <property type="term" value="C:bounding membrane of organelle"/>
    <property type="evidence" value="ECO:0007669"/>
    <property type="project" value="UniProtKB-ARBA"/>
</dbReference>
<evidence type="ECO:0000313" key="3">
    <source>
        <dbReference type="EMBL" id="CAF1687712.1"/>
    </source>
</evidence>
<sequence length="202" mass="24142">MSLLKQNFKVPDGWRWDGDWYISPEISARYADDAGHRKFTEEVYEHQYRLIAGAQWQPKAIGWTDLVGDKVASKDERNDPPEGWEWEDNWTIDTNRAVDEEGFEYSVNQTLSGWCPVEKIFHLTRRRRWYRTRILKEDPNVLERKKRAMTNVSTNGGWEYAPMFNLKFHADERSLDMTRRRRWHRKMVPDNSLIDTNLPNHG</sequence>
<dbReference type="Pfam" id="PF06398">
    <property type="entry name" value="Pex24p"/>
    <property type="match status" value="1"/>
</dbReference>
<proteinExistence type="predicted"/>
<keyword evidence="4" id="KW-1185">Reference proteome</keyword>
<feature type="non-terminal residue" evidence="3">
    <location>
        <position position="202"/>
    </location>
</feature>
<evidence type="ECO:0000259" key="1">
    <source>
        <dbReference type="SMART" id="SM00693"/>
    </source>
</evidence>
<feature type="domain" description="Peroxin/Ferlin" evidence="2">
    <location>
        <begin position="102"/>
        <end position="136"/>
    </location>
</feature>